<feature type="transmembrane region" description="Helical" evidence="9">
    <location>
        <begin position="59"/>
        <end position="79"/>
    </location>
</feature>
<evidence type="ECO:0000313" key="13">
    <source>
        <dbReference type="Proteomes" id="UP000466431"/>
    </source>
</evidence>
<dbReference type="PANTHER" id="PTHR24421">
    <property type="entry name" value="NITRATE/NITRITE SENSOR PROTEIN NARX-RELATED"/>
    <property type="match status" value="1"/>
</dbReference>
<evidence type="ECO:0000259" key="10">
    <source>
        <dbReference type="Pfam" id="PF02518"/>
    </source>
</evidence>
<dbReference type="Gene3D" id="1.20.5.1930">
    <property type="match status" value="1"/>
</dbReference>
<evidence type="ECO:0000256" key="5">
    <source>
        <dbReference type="ARBA" id="ARBA00022741"/>
    </source>
</evidence>
<dbReference type="Gene3D" id="3.30.565.10">
    <property type="entry name" value="Histidine kinase-like ATPase, C-terminal domain"/>
    <property type="match status" value="1"/>
</dbReference>
<keyword evidence="9" id="KW-1133">Transmembrane helix</keyword>
<organism evidence="12 13">
    <name type="scientific">Mycolicibacterium celeriflavum</name>
    <name type="common">Mycobacterium celeriflavum</name>
    <dbReference type="NCBI Taxonomy" id="1249101"/>
    <lineage>
        <taxon>Bacteria</taxon>
        <taxon>Bacillati</taxon>
        <taxon>Actinomycetota</taxon>
        <taxon>Actinomycetes</taxon>
        <taxon>Mycobacteriales</taxon>
        <taxon>Mycobacteriaceae</taxon>
        <taxon>Mycolicibacterium</taxon>
    </lineage>
</organism>
<dbReference type="CDD" id="cd16917">
    <property type="entry name" value="HATPase_UhpB-NarQ-NarX-like"/>
    <property type="match status" value="1"/>
</dbReference>
<keyword evidence="9" id="KW-0812">Transmembrane</keyword>
<dbReference type="InterPro" id="IPR011712">
    <property type="entry name" value="Sig_transdc_His_kin_sub3_dim/P"/>
</dbReference>
<keyword evidence="6 12" id="KW-0418">Kinase</keyword>
<dbReference type="AlphaFoldDB" id="A0A7I7RLF3"/>
<dbReference type="PANTHER" id="PTHR24421:SF10">
    <property type="entry name" value="NITRATE_NITRITE SENSOR PROTEIN NARQ"/>
    <property type="match status" value="1"/>
</dbReference>
<keyword evidence="7" id="KW-0067">ATP-binding</keyword>
<accession>A0A7I7RLF3</accession>
<dbReference type="GO" id="GO:0005524">
    <property type="term" value="F:ATP binding"/>
    <property type="evidence" value="ECO:0007669"/>
    <property type="project" value="UniProtKB-KW"/>
</dbReference>
<evidence type="ECO:0000256" key="2">
    <source>
        <dbReference type="ARBA" id="ARBA00012438"/>
    </source>
</evidence>
<gene>
    <name evidence="12" type="ORF">MCEL_36620</name>
</gene>
<evidence type="ECO:0000256" key="9">
    <source>
        <dbReference type="SAM" id="Phobius"/>
    </source>
</evidence>
<dbReference type="GO" id="GO:0000155">
    <property type="term" value="F:phosphorelay sensor kinase activity"/>
    <property type="evidence" value="ECO:0007669"/>
    <property type="project" value="InterPro"/>
</dbReference>
<evidence type="ECO:0000256" key="7">
    <source>
        <dbReference type="ARBA" id="ARBA00022840"/>
    </source>
</evidence>
<evidence type="ECO:0000256" key="8">
    <source>
        <dbReference type="ARBA" id="ARBA00023012"/>
    </source>
</evidence>
<feature type="transmembrane region" description="Helical" evidence="9">
    <location>
        <begin position="29"/>
        <end position="47"/>
    </location>
</feature>
<dbReference type="InterPro" id="IPR003594">
    <property type="entry name" value="HATPase_dom"/>
</dbReference>
<dbReference type="KEGG" id="mcee:MCEL_36620"/>
<feature type="domain" description="Signal transduction histidine kinase subgroup 3 dimerisation and phosphoacceptor" evidence="11">
    <location>
        <begin position="207"/>
        <end position="271"/>
    </location>
</feature>
<comment type="catalytic activity">
    <reaction evidence="1">
        <text>ATP + protein L-histidine = ADP + protein N-phospho-L-histidine.</text>
        <dbReference type="EC" id="2.7.13.3"/>
    </reaction>
</comment>
<keyword evidence="4" id="KW-0808">Transferase</keyword>
<dbReference type="InterPro" id="IPR050482">
    <property type="entry name" value="Sensor_HK_TwoCompSys"/>
</dbReference>
<protein>
    <recommendedName>
        <fullName evidence="2">histidine kinase</fullName>
        <ecNumber evidence="2">2.7.13.3</ecNumber>
    </recommendedName>
</protein>
<feature type="transmembrane region" description="Helical" evidence="9">
    <location>
        <begin position="85"/>
        <end position="117"/>
    </location>
</feature>
<dbReference type="Proteomes" id="UP000466431">
    <property type="component" value="Chromosome"/>
</dbReference>
<keyword evidence="8" id="KW-0902">Two-component regulatory system</keyword>
<keyword evidence="9" id="KW-0472">Membrane</keyword>
<evidence type="ECO:0000256" key="4">
    <source>
        <dbReference type="ARBA" id="ARBA00022679"/>
    </source>
</evidence>
<dbReference type="SUPFAM" id="SSF55874">
    <property type="entry name" value="ATPase domain of HSP90 chaperone/DNA topoisomerase II/histidine kinase"/>
    <property type="match status" value="1"/>
</dbReference>
<keyword evidence="5" id="KW-0547">Nucleotide-binding</keyword>
<proteinExistence type="predicted"/>
<evidence type="ECO:0000256" key="1">
    <source>
        <dbReference type="ARBA" id="ARBA00000085"/>
    </source>
</evidence>
<evidence type="ECO:0000313" key="12">
    <source>
        <dbReference type="EMBL" id="BBY45367.1"/>
    </source>
</evidence>
<evidence type="ECO:0000259" key="11">
    <source>
        <dbReference type="Pfam" id="PF07730"/>
    </source>
</evidence>
<feature type="domain" description="Histidine kinase/HSP90-like ATPase" evidence="10">
    <location>
        <begin position="318"/>
        <end position="404"/>
    </location>
</feature>
<evidence type="ECO:0000256" key="6">
    <source>
        <dbReference type="ARBA" id="ARBA00022777"/>
    </source>
</evidence>
<reference evidence="12 13" key="1">
    <citation type="journal article" date="2019" name="Emerg. Microbes Infect.">
        <title>Comprehensive subspecies identification of 175 nontuberculous mycobacteria species based on 7547 genomic profiles.</title>
        <authorList>
            <person name="Matsumoto Y."/>
            <person name="Kinjo T."/>
            <person name="Motooka D."/>
            <person name="Nabeya D."/>
            <person name="Jung N."/>
            <person name="Uechi K."/>
            <person name="Horii T."/>
            <person name="Iida T."/>
            <person name="Fujita J."/>
            <person name="Nakamura S."/>
        </authorList>
    </citation>
    <scope>NUCLEOTIDE SEQUENCE [LARGE SCALE GENOMIC DNA]</scope>
    <source>
        <strain evidence="12 13">JCM 18439</strain>
    </source>
</reference>
<feature type="transmembrane region" description="Helical" evidence="9">
    <location>
        <begin position="153"/>
        <end position="174"/>
    </location>
</feature>
<keyword evidence="3" id="KW-0597">Phosphoprotein</keyword>
<dbReference type="Pfam" id="PF07730">
    <property type="entry name" value="HisKA_3"/>
    <property type="match status" value="1"/>
</dbReference>
<sequence length="411" mass="43685">MYASAWTPGRPAPYYVSGMDRVLDELRRPAVWLIPVVVAAVQLAGTAGPRHRRGPDLHWVPLNWFGYLLLIAGPVALLLRTVYPYAVLLTVLAITMVYLAAGFRVGPVFASLIVAFLTAAVTGPRWRSYPLPLLGWAAVVWLIPLLRGEEPPPAVAIGAIAAWLIVLVAVAEGIRQRRAVIVARRQRKAAMAREAQAEHERQATQARLSIARELHDVLAHSLSMINVQSSVALELLDRHPERAGPALAAIKDASRQAISDVHSLVDALRTEQGQPTAPTPGIADLDGLVGTARATGLTVTTAVRGEPRPVPAVIDVAAARIVQESLTNVVRHSTAEHASVTITYGPDTLTVAVDNDGRPLNSGPPSGGSGIVGMRERARALGGELSVHRHPGGAFSVRASLPLAAESDEAT</sequence>
<dbReference type="Pfam" id="PF02518">
    <property type="entry name" value="HATPase_c"/>
    <property type="match status" value="1"/>
</dbReference>
<dbReference type="GO" id="GO:0016020">
    <property type="term" value="C:membrane"/>
    <property type="evidence" value="ECO:0007669"/>
    <property type="project" value="InterPro"/>
</dbReference>
<dbReference type="EC" id="2.7.13.3" evidence="2"/>
<dbReference type="EMBL" id="AP022591">
    <property type="protein sequence ID" value="BBY45367.1"/>
    <property type="molecule type" value="Genomic_DNA"/>
</dbReference>
<dbReference type="InterPro" id="IPR036890">
    <property type="entry name" value="HATPase_C_sf"/>
</dbReference>
<dbReference type="GO" id="GO:0046983">
    <property type="term" value="F:protein dimerization activity"/>
    <property type="evidence" value="ECO:0007669"/>
    <property type="project" value="InterPro"/>
</dbReference>
<keyword evidence="13" id="KW-1185">Reference proteome</keyword>
<evidence type="ECO:0000256" key="3">
    <source>
        <dbReference type="ARBA" id="ARBA00022553"/>
    </source>
</evidence>
<name>A0A7I7RLF3_MYCCF</name>